<dbReference type="Pfam" id="PF01466">
    <property type="entry name" value="Skp1"/>
    <property type="match status" value="1"/>
</dbReference>
<dbReference type="InterPro" id="IPR016072">
    <property type="entry name" value="Skp1_comp_dimer"/>
</dbReference>
<dbReference type="InterPro" id="IPR011333">
    <property type="entry name" value="SKP1/BTB/POZ_sf"/>
</dbReference>
<dbReference type="PANTHER" id="PTHR11165">
    <property type="entry name" value="SKP1"/>
    <property type="match status" value="1"/>
</dbReference>
<evidence type="ECO:0000256" key="2">
    <source>
        <dbReference type="ARBA" id="ARBA00009993"/>
    </source>
</evidence>
<evidence type="ECO:0000256" key="3">
    <source>
        <dbReference type="ARBA" id="ARBA00022786"/>
    </source>
</evidence>
<comment type="pathway">
    <text evidence="1 4">Protein modification; protein ubiquitination.</text>
</comment>
<dbReference type="AlphaFoldDB" id="A0AA41VXB9"/>
<evidence type="ECO:0000259" key="5">
    <source>
        <dbReference type="Pfam" id="PF01466"/>
    </source>
</evidence>
<comment type="subunit">
    <text evidence="4">Part of a SCF (SKP1-cullin-F-box) protein ligase complex.</text>
</comment>
<dbReference type="EMBL" id="JAJJMA010313814">
    <property type="protein sequence ID" value="MCL7049251.1"/>
    <property type="molecule type" value="Genomic_DNA"/>
</dbReference>
<evidence type="ECO:0000256" key="4">
    <source>
        <dbReference type="PIRNR" id="PIRNR028729"/>
    </source>
</evidence>
<keyword evidence="8" id="KW-1185">Reference proteome</keyword>
<dbReference type="SUPFAM" id="SSF54695">
    <property type="entry name" value="POZ domain"/>
    <property type="match status" value="1"/>
</dbReference>
<dbReference type="InterPro" id="IPR016897">
    <property type="entry name" value="SKP1"/>
</dbReference>
<comment type="similarity">
    <text evidence="2 4">Belongs to the SKP1 family.</text>
</comment>
<proteinExistence type="inferred from homology"/>
<comment type="caution">
    <text evidence="7">The sequence shown here is derived from an EMBL/GenBank/DDBJ whole genome shotgun (WGS) entry which is preliminary data.</text>
</comment>
<evidence type="ECO:0000256" key="1">
    <source>
        <dbReference type="ARBA" id="ARBA00004906"/>
    </source>
</evidence>
<organism evidence="7 8">
    <name type="scientific">Papaver nudicaule</name>
    <name type="common">Iceland poppy</name>
    <dbReference type="NCBI Taxonomy" id="74823"/>
    <lineage>
        <taxon>Eukaryota</taxon>
        <taxon>Viridiplantae</taxon>
        <taxon>Streptophyta</taxon>
        <taxon>Embryophyta</taxon>
        <taxon>Tracheophyta</taxon>
        <taxon>Spermatophyta</taxon>
        <taxon>Magnoliopsida</taxon>
        <taxon>Ranunculales</taxon>
        <taxon>Papaveraceae</taxon>
        <taxon>Papaveroideae</taxon>
        <taxon>Papaver</taxon>
    </lineage>
</organism>
<sequence>MAGTGIPSYSVPKSLVDTYKNLKLTGGSKSEKKMVTLKTGDNKTFVVERSVVLISETIKHLIEDDCAEDVIPLENITGEVLEKVLVFLKKHAPAMKILFGPVEPSDEEREEVADELMMWDTKFVDGLESDQMLFDLIFAANYLDISTLFELTCEVVARKIRDMSPEQIRDYLRIENDYSPEAEAKVRADNAWAFQQ</sequence>
<dbReference type="InterPro" id="IPR001232">
    <property type="entry name" value="SKP1-like"/>
</dbReference>
<dbReference type="Gene3D" id="3.30.710.10">
    <property type="entry name" value="Potassium Channel Kv1.1, Chain A"/>
    <property type="match status" value="1"/>
</dbReference>
<dbReference type="Proteomes" id="UP001177140">
    <property type="component" value="Unassembled WGS sequence"/>
</dbReference>
<evidence type="ECO:0000259" key="6">
    <source>
        <dbReference type="Pfam" id="PF03931"/>
    </source>
</evidence>
<comment type="function">
    <text evidence="4">Involved in ubiquitination and subsequent proteasomal degradation of target proteins. Together with CUL1, RBX1 and a F-box protein, it forms a SCF E3 ubiquitin ligase complex. The functional specificity of this complex depends on the type of F-box protein. In the SCF complex, it serves as an adapter that links the F-box protein to CUL1.</text>
</comment>
<evidence type="ECO:0000313" key="7">
    <source>
        <dbReference type="EMBL" id="MCL7049251.1"/>
    </source>
</evidence>
<dbReference type="SUPFAM" id="SSF81382">
    <property type="entry name" value="Skp1 dimerisation domain-like"/>
    <property type="match status" value="1"/>
</dbReference>
<name>A0AA41VXB9_PAPNU</name>
<dbReference type="GO" id="GO:0016567">
    <property type="term" value="P:protein ubiquitination"/>
    <property type="evidence" value="ECO:0007669"/>
    <property type="project" value="UniProtKB-UniRule"/>
</dbReference>
<feature type="domain" description="SKP1 component dimerisation" evidence="5">
    <location>
        <begin position="147"/>
        <end position="193"/>
    </location>
</feature>
<dbReference type="InterPro" id="IPR036296">
    <property type="entry name" value="SKP1-like_dim_sf"/>
</dbReference>
<feature type="domain" description="SKP1 component POZ" evidence="6">
    <location>
        <begin position="33"/>
        <end position="91"/>
    </location>
</feature>
<evidence type="ECO:0000313" key="8">
    <source>
        <dbReference type="Proteomes" id="UP001177140"/>
    </source>
</evidence>
<dbReference type="PIRSF" id="PIRSF028729">
    <property type="entry name" value="E3_ubiquit_lig_SCF_Skp"/>
    <property type="match status" value="1"/>
</dbReference>
<keyword evidence="3 4" id="KW-0833">Ubl conjugation pathway</keyword>
<accession>A0AA41VXB9</accession>
<protein>
    <recommendedName>
        <fullName evidence="4">SKP1-like protein</fullName>
    </recommendedName>
</protein>
<reference evidence="7" key="1">
    <citation type="submission" date="2022-03" db="EMBL/GenBank/DDBJ databases">
        <title>A functionally conserved STORR gene fusion in Papaver species that diverged 16.8 million years ago.</title>
        <authorList>
            <person name="Catania T."/>
        </authorList>
    </citation>
    <scope>NUCLEOTIDE SEQUENCE</scope>
    <source>
        <strain evidence="7">S-191538</strain>
    </source>
</reference>
<dbReference type="InterPro" id="IPR016073">
    <property type="entry name" value="Skp1_comp_POZ"/>
</dbReference>
<gene>
    <name evidence="7" type="ORF">MKW94_011001</name>
</gene>
<dbReference type="GO" id="GO:0006511">
    <property type="term" value="P:ubiquitin-dependent protein catabolic process"/>
    <property type="evidence" value="ECO:0007669"/>
    <property type="project" value="InterPro"/>
</dbReference>
<dbReference type="GO" id="GO:0009867">
    <property type="term" value="P:jasmonic acid mediated signaling pathway"/>
    <property type="evidence" value="ECO:0007669"/>
    <property type="project" value="UniProtKB-ARBA"/>
</dbReference>
<dbReference type="Pfam" id="PF03931">
    <property type="entry name" value="Skp1_POZ"/>
    <property type="match status" value="1"/>
</dbReference>
<dbReference type="SMART" id="SM00512">
    <property type="entry name" value="Skp1"/>
    <property type="match status" value="1"/>
</dbReference>